<gene>
    <name evidence="1" type="ORF">DRP44_04385</name>
</gene>
<name>A0A660S824_UNCT6</name>
<organism evidence="1 2">
    <name type="scientific">candidate division TA06 bacterium</name>
    <dbReference type="NCBI Taxonomy" id="2250710"/>
    <lineage>
        <taxon>Bacteria</taxon>
        <taxon>Bacteria division TA06</taxon>
    </lineage>
</organism>
<accession>A0A660S824</accession>
<dbReference type="InterPro" id="IPR035958">
    <property type="entry name" value="SecB-like_sf"/>
</dbReference>
<dbReference type="SUPFAM" id="SSF54611">
    <property type="entry name" value="SecB-like"/>
    <property type="match status" value="1"/>
</dbReference>
<protein>
    <submittedName>
        <fullName evidence="1">Uncharacterized protein</fullName>
    </submittedName>
</protein>
<comment type="caution">
    <text evidence="1">The sequence shown here is derived from an EMBL/GenBank/DDBJ whole genome shotgun (WGS) entry which is preliminary data.</text>
</comment>
<dbReference type="AlphaFoldDB" id="A0A660S824"/>
<dbReference type="EMBL" id="QNBC01000047">
    <property type="protein sequence ID" value="RKX66337.1"/>
    <property type="molecule type" value="Genomic_DNA"/>
</dbReference>
<dbReference type="Proteomes" id="UP000282321">
    <property type="component" value="Unassembled WGS sequence"/>
</dbReference>
<dbReference type="Gene3D" id="3.10.420.10">
    <property type="entry name" value="SecB-like"/>
    <property type="match status" value="1"/>
</dbReference>
<evidence type="ECO:0000313" key="1">
    <source>
        <dbReference type="EMBL" id="RKX66337.1"/>
    </source>
</evidence>
<proteinExistence type="predicted"/>
<reference evidence="1 2" key="1">
    <citation type="submission" date="2018-06" db="EMBL/GenBank/DDBJ databases">
        <title>Extensive metabolic versatility and redundancy in microbially diverse, dynamic hydrothermal sediments.</title>
        <authorList>
            <person name="Dombrowski N."/>
            <person name="Teske A."/>
            <person name="Baker B.J."/>
        </authorList>
    </citation>
    <scope>NUCLEOTIDE SEQUENCE [LARGE SCALE GENOMIC DNA]</scope>
    <source>
        <strain evidence="1">B35_G9</strain>
    </source>
</reference>
<sequence length="140" mass="16373">MMKKEKINSIKYKNFIDGLKLLNIRILSSGTSVDEKFLPPANLELNQRKKYIKTEGNIFKVIHEYTLKGIKNGEASPGFKIKVKYQIIYKSDIPITDDIFKIFSQTNLLLHTWPYFRQFVHEMTNRMGLPPLVLDVLKIK</sequence>
<evidence type="ECO:0000313" key="2">
    <source>
        <dbReference type="Proteomes" id="UP000282321"/>
    </source>
</evidence>